<dbReference type="PANTHER" id="PTHR33619">
    <property type="entry name" value="POLYSACCHARIDE EXPORT PROTEIN GFCE-RELATED"/>
    <property type="match status" value="1"/>
</dbReference>
<dbReference type="Proteomes" id="UP000001302">
    <property type="component" value="Chromosome"/>
</dbReference>
<dbReference type="HOGENOM" id="CLU_038343_5_1_5"/>
<dbReference type="Pfam" id="PF10531">
    <property type="entry name" value="SLBB"/>
    <property type="match status" value="1"/>
</dbReference>
<dbReference type="PANTHER" id="PTHR33619:SF3">
    <property type="entry name" value="POLYSACCHARIDE EXPORT PROTEIN GFCE-RELATED"/>
    <property type="match status" value="1"/>
</dbReference>
<reference evidence="6" key="1">
    <citation type="submission" date="2010-08" db="EMBL/GenBank/DDBJ databases">
        <title>Genome sequence of Parvularcula bermudensis HTCC2503.</title>
        <authorList>
            <person name="Kang D.-M."/>
            <person name="Oh H.-M."/>
            <person name="Cho J.-C."/>
        </authorList>
    </citation>
    <scope>NUCLEOTIDE SEQUENCE [LARGE SCALE GENOMIC DNA]</scope>
    <source>
        <strain evidence="6">ATCC BAA-594 / HTCC2503 / KCTC 12087</strain>
    </source>
</reference>
<dbReference type="AlphaFoldDB" id="E0THP7"/>
<evidence type="ECO:0000256" key="1">
    <source>
        <dbReference type="ARBA" id="ARBA00022729"/>
    </source>
</evidence>
<dbReference type="STRING" id="314260.PB2503_06387"/>
<protein>
    <submittedName>
        <fullName evidence="5">Uncharacterized protein</fullName>
    </submittedName>
</protein>
<evidence type="ECO:0000259" key="3">
    <source>
        <dbReference type="Pfam" id="PF02563"/>
    </source>
</evidence>
<dbReference type="KEGG" id="pbr:PB2503_06387"/>
<reference evidence="5 6" key="2">
    <citation type="journal article" date="2011" name="J. Bacteriol.">
        <title>Complete genome sequence of strain HTCC2503T of Parvularcula bermudensis, the type species of the order "Parvularculales" in the class Alphaproteobacteria.</title>
        <authorList>
            <person name="Oh H.M."/>
            <person name="Kang I."/>
            <person name="Vergin K.L."/>
            <person name="Kang D."/>
            <person name="Rhee K.H."/>
            <person name="Giovannoni S.J."/>
            <person name="Cho J.C."/>
        </authorList>
    </citation>
    <scope>NUCLEOTIDE SEQUENCE [LARGE SCALE GENOMIC DNA]</scope>
    <source>
        <strain evidence="6">ATCC BAA-594 / HTCC2503 / KCTC 12087</strain>
    </source>
</reference>
<feature type="chain" id="PRO_5003140770" evidence="2">
    <location>
        <begin position="19"/>
        <end position="190"/>
    </location>
</feature>
<evidence type="ECO:0000313" key="6">
    <source>
        <dbReference type="Proteomes" id="UP000001302"/>
    </source>
</evidence>
<dbReference type="InterPro" id="IPR019554">
    <property type="entry name" value="Soluble_ligand-bd"/>
</dbReference>
<dbReference type="Gene3D" id="3.10.560.10">
    <property type="entry name" value="Outer membrane lipoprotein wza domain like"/>
    <property type="match status" value="1"/>
</dbReference>
<keyword evidence="6" id="KW-1185">Reference proteome</keyword>
<feature type="domain" description="Soluble ligand binding" evidence="4">
    <location>
        <begin position="117"/>
        <end position="162"/>
    </location>
</feature>
<evidence type="ECO:0000256" key="2">
    <source>
        <dbReference type="SAM" id="SignalP"/>
    </source>
</evidence>
<dbReference type="Pfam" id="PF02563">
    <property type="entry name" value="Poly_export"/>
    <property type="match status" value="1"/>
</dbReference>
<dbReference type="GO" id="GO:0015159">
    <property type="term" value="F:polysaccharide transmembrane transporter activity"/>
    <property type="evidence" value="ECO:0007669"/>
    <property type="project" value="InterPro"/>
</dbReference>
<organism evidence="5 6">
    <name type="scientific">Parvularcula bermudensis (strain ATCC BAA-594 / HTCC2503 / KCTC 12087)</name>
    <dbReference type="NCBI Taxonomy" id="314260"/>
    <lineage>
        <taxon>Bacteria</taxon>
        <taxon>Pseudomonadati</taxon>
        <taxon>Pseudomonadota</taxon>
        <taxon>Alphaproteobacteria</taxon>
        <taxon>Parvularculales</taxon>
        <taxon>Parvularculaceae</taxon>
        <taxon>Parvularcula</taxon>
    </lineage>
</organism>
<feature type="signal peptide" evidence="2">
    <location>
        <begin position="1"/>
        <end position="18"/>
    </location>
</feature>
<dbReference type="RefSeq" id="WP_013300317.1">
    <property type="nucleotide sequence ID" value="NC_014414.1"/>
</dbReference>
<dbReference type="InterPro" id="IPR049712">
    <property type="entry name" value="Poly_export"/>
</dbReference>
<feature type="domain" description="Polysaccharide export protein N-terminal" evidence="3">
    <location>
        <begin position="38"/>
        <end position="111"/>
    </location>
</feature>
<dbReference type="Gene3D" id="3.30.1950.10">
    <property type="entry name" value="wza like domain"/>
    <property type="match status" value="1"/>
</dbReference>
<name>E0THP7_PARBH</name>
<dbReference type="InterPro" id="IPR003715">
    <property type="entry name" value="Poly_export_N"/>
</dbReference>
<dbReference type="EMBL" id="CP002156">
    <property type="protein sequence ID" value="ADM09343.1"/>
    <property type="molecule type" value="Genomic_DNA"/>
</dbReference>
<gene>
    <name evidence="5" type="ordered locus">PB2503_06387</name>
</gene>
<proteinExistence type="predicted"/>
<evidence type="ECO:0000259" key="4">
    <source>
        <dbReference type="Pfam" id="PF10531"/>
    </source>
</evidence>
<accession>E0THP7</accession>
<keyword evidence="1 2" id="KW-0732">Signal</keyword>
<dbReference type="eggNOG" id="COG1596">
    <property type="taxonomic scope" value="Bacteria"/>
</dbReference>
<dbReference type="PROSITE" id="PS51257">
    <property type="entry name" value="PROKAR_LIPOPROTEIN"/>
    <property type="match status" value="1"/>
</dbReference>
<evidence type="ECO:0000313" key="5">
    <source>
        <dbReference type="EMBL" id="ADM09343.1"/>
    </source>
</evidence>
<sequence length="190" mass="21040">MRLAVLLISLLMVGLSGCGTMPAPTETASLEAREPFEAADYQLASGDRLRLVIYDENDLSGDYVVDGEGHVSLPLVGEIRAGGLTVSDFRQSVRDRLMAGYLKDPRVSIEVLQYRPFFILGEVSRPGTYPYQAGLTVLNAVATAEGFTYRANERVVYIRREGEEAEKRYPLTSTTPVRPGDTIRIGERFF</sequence>